<gene>
    <name evidence="1" type="ORF">GCM10009827_119360</name>
</gene>
<protein>
    <submittedName>
        <fullName evidence="1">DUF1330 domain-containing protein</fullName>
    </submittedName>
</protein>
<reference evidence="1 2" key="1">
    <citation type="journal article" date="2019" name="Int. J. Syst. Evol. Microbiol.">
        <title>The Global Catalogue of Microorganisms (GCM) 10K type strain sequencing project: providing services to taxonomists for standard genome sequencing and annotation.</title>
        <authorList>
            <consortium name="The Broad Institute Genomics Platform"/>
            <consortium name="The Broad Institute Genome Sequencing Center for Infectious Disease"/>
            <person name="Wu L."/>
            <person name="Ma J."/>
        </authorList>
    </citation>
    <scope>NUCLEOTIDE SEQUENCE [LARGE SCALE GENOMIC DNA]</scope>
    <source>
        <strain evidence="1 2">JCM 15933</strain>
    </source>
</reference>
<dbReference type="InterPro" id="IPR011008">
    <property type="entry name" value="Dimeric_a/b-barrel"/>
</dbReference>
<dbReference type="Gene3D" id="3.30.70.100">
    <property type="match status" value="1"/>
</dbReference>
<sequence length="130" mass="14516">MAVNPLGADLKRLMAEEDGQPVVMLNLLRFASGAAERYAEYLRHFRPFAEEVGGQIIYYGLGQSALVAETGQQWDAVLLVMYPNRTAFATMVRNPDYQCGTHLRTESLVEAVLQPTLEAMSAVWPDRTHT</sequence>
<proteinExistence type="predicted"/>
<evidence type="ECO:0000313" key="1">
    <source>
        <dbReference type="EMBL" id="GAA1577696.1"/>
    </source>
</evidence>
<dbReference type="EMBL" id="BAAAQD010000067">
    <property type="protein sequence ID" value="GAA1577696.1"/>
    <property type="molecule type" value="Genomic_DNA"/>
</dbReference>
<evidence type="ECO:0000313" key="2">
    <source>
        <dbReference type="Proteomes" id="UP001501470"/>
    </source>
</evidence>
<comment type="caution">
    <text evidence="1">The sequence shown here is derived from an EMBL/GenBank/DDBJ whole genome shotgun (WGS) entry which is preliminary data.</text>
</comment>
<organism evidence="1 2">
    <name type="scientific">Dactylosporangium maewongense</name>
    <dbReference type="NCBI Taxonomy" id="634393"/>
    <lineage>
        <taxon>Bacteria</taxon>
        <taxon>Bacillati</taxon>
        <taxon>Actinomycetota</taxon>
        <taxon>Actinomycetes</taxon>
        <taxon>Micromonosporales</taxon>
        <taxon>Micromonosporaceae</taxon>
        <taxon>Dactylosporangium</taxon>
    </lineage>
</organism>
<accession>A0ABN2DKF5</accession>
<dbReference type="PANTHER" id="PTHR40257:SF1">
    <property type="entry name" value="DUF1330 DOMAIN-CONTAINING PROTEIN"/>
    <property type="match status" value="1"/>
</dbReference>
<dbReference type="Proteomes" id="UP001501470">
    <property type="component" value="Unassembled WGS sequence"/>
</dbReference>
<dbReference type="PANTHER" id="PTHR40257">
    <property type="match status" value="1"/>
</dbReference>
<dbReference type="SUPFAM" id="SSF54909">
    <property type="entry name" value="Dimeric alpha+beta barrel"/>
    <property type="match status" value="1"/>
</dbReference>
<dbReference type="RefSeq" id="WP_344515861.1">
    <property type="nucleotide sequence ID" value="NZ_BAAAQD010000067.1"/>
</dbReference>
<keyword evidence="2" id="KW-1185">Reference proteome</keyword>
<name>A0ABN2DKF5_9ACTN</name>